<organism evidence="3 4">
    <name type="scientific">Leucobacter tardus</name>
    <dbReference type="NCBI Taxonomy" id="501483"/>
    <lineage>
        <taxon>Bacteria</taxon>
        <taxon>Bacillati</taxon>
        <taxon>Actinomycetota</taxon>
        <taxon>Actinomycetes</taxon>
        <taxon>Micrococcales</taxon>
        <taxon>Microbacteriaceae</taxon>
        <taxon>Leucobacter</taxon>
    </lineage>
</organism>
<gene>
    <name evidence="3" type="ORF">J4H85_02475</name>
</gene>
<feature type="domain" description="DUF2510" evidence="2">
    <location>
        <begin position="9"/>
        <end position="41"/>
    </location>
</feature>
<accession>A0A939QBT0</accession>
<evidence type="ECO:0000313" key="4">
    <source>
        <dbReference type="Proteomes" id="UP000668403"/>
    </source>
</evidence>
<feature type="transmembrane region" description="Helical" evidence="1">
    <location>
        <begin position="65"/>
        <end position="87"/>
    </location>
</feature>
<name>A0A939QBT0_9MICO</name>
<dbReference type="EMBL" id="JAGFBF010000001">
    <property type="protein sequence ID" value="MBO2988867.1"/>
    <property type="molecule type" value="Genomic_DNA"/>
</dbReference>
<dbReference type="RefSeq" id="WP_208236565.1">
    <property type="nucleotide sequence ID" value="NZ_BAAAQU010000001.1"/>
</dbReference>
<dbReference type="Pfam" id="PF10708">
    <property type="entry name" value="DUF2510"/>
    <property type="match status" value="1"/>
</dbReference>
<dbReference type="InterPro" id="IPR018929">
    <property type="entry name" value="DUF2510"/>
</dbReference>
<dbReference type="Proteomes" id="UP000668403">
    <property type="component" value="Unassembled WGS sequence"/>
</dbReference>
<protein>
    <submittedName>
        <fullName evidence="3">DUF2510 domain-containing protein</fullName>
    </submittedName>
</protein>
<keyword evidence="1" id="KW-0472">Membrane</keyword>
<keyword evidence="4" id="KW-1185">Reference proteome</keyword>
<evidence type="ECO:0000256" key="1">
    <source>
        <dbReference type="SAM" id="Phobius"/>
    </source>
</evidence>
<evidence type="ECO:0000259" key="2">
    <source>
        <dbReference type="Pfam" id="PF10708"/>
    </source>
</evidence>
<sequence length="386" mass="41933">MTSGSLPPAGWYPDPGAPGLMRFWDGAQWTAHTAPVVPPAAPAEPAIGTRVASAPRARERGPRIWTLRTFLVLGVCVALLIAAPIVLTQTHQGAHRGQAQQVLDGFLASATTSDDDWREYAGPHLQRVVETGAPIGGDPITAEAIDLSIEYEVGELTFDGPAWRQSAARYDVASAPLTLTYTYTAYGREQHATAEQVIWLTRPFYFDSDRASRSDGGADPSSVGPWRVTSLTLPDAGSDVEESVEAEWFTSDLTQPYDRNIDGNICYDPIRALEELSHSARVDGEIVSNCVPEYAESIGHSESAEEQPLVDAFPVIDALNSNFLPREVTQIDLGFSQQLPPLSQYALQTASGEYVFTFASAELDGDQDQRMTSRLIYISKTEGADE</sequence>
<reference evidence="3" key="1">
    <citation type="submission" date="2021-03" db="EMBL/GenBank/DDBJ databases">
        <title>Leucobacter chromiisoli sp. nov., isolated from chromium-containing soil of chemical plant.</title>
        <authorList>
            <person name="Xu Z."/>
        </authorList>
    </citation>
    <scope>NUCLEOTIDE SEQUENCE</scope>
    <source>
        <strain evidence="3">K 70/01</strain>
    </source>
</reference>
<keyword evidence="1" id="KW-1133">Transmembrane helix</keyword>
<evidence type="ECO:0000313" key="3">
    <source>
        <dbReference type="EMBL" id="MBO2988867.1"/>
    </source>
</evidence>
<proteinExistence type="predicted"/>
<dbReference type="AlphaFoldDB" id="A0A939QBT0"/>
<comment type="caution">
    <text evidence="3">The sequence shown here is derived from an EMBL/GenBank/DDBJ whole genome shotgun (WGS) entry which is preliminary data.</text>
</comment>
<keyword evidence="1" id="KW-0812">Transmembrane</keyword>